<evidence type="ECO:0000256" key="13">
    <source>
        <dbReference type="ARBA" id="ARBA00022741"/>
    </source>
</evidence>
<dbReference type="GO" id="GO:0004687">
    <property type="term" value="F:myosin light chain kinase activity"/>
    <property type="evidence" value="ECO:0007669"/>
    <property type="project" value="UniProtKB-EC"/>
</dbReference>
<dbReference type="GO" id="GO:0005524">
    <property type="term" value="F:ATP binding"/>
    <property type="evidence" value="ECO:0007669"/>
    <property type="project" value="UniProtKB-UniRule"/>
</dbReference>
<keyword evidence="27" id="KW-1185">Reference proteome</keyword>
<dbReference type="PANTHER" id="PTHR47633:SF7">
    <property type="entry name" value="TITIN HOMOLOG"/>
    <property type="match status" value="1"/>
</dbReference>
<feature type="region of interest" description="Disordered" evidence="22">
    <location>
        <begin position="1040"/>
        <end position="1065"/>
    </location>
</feature>
<keyword evidence="12" id="KW-0677">Repeat</keyword>
<reference evidence="26" key="1">
    <citation type="submission" date="2023-11" db="EMBL/GenBank/DDBJ databases">
        <title>Genome assemblies of two species of porcelain crab, Petrolisthes cinctipes and Petrolisthes manimaculis (Anomura: Porcellanidae).</title>
        <authorList>
            <person name="Angst P."/>
        </authorList>
    </citation>
    <scope>NUCLEOTIDE SEQUENCE</scope>
    <source>
        <strain evidence="26">PB745_02</strain>
        <tissue evidence="26">Gill</tissue>
    </source>
</reference>
<dbReference type="SUPFAM" id="SSF48726">
    <property type="entry name" value="Immunoglobulin"/>
    <property type="match status" value="7"/>
</dbReference>
<evidence type="ECO:0000256" key="7">
    <source>
        <dbReference type="ARBA" id="ARBA00022490"/>
    </source>
</evidence>
<evidence type="ECO:0000256" key="2">
    <source>
        <dbReference type="ARBA" id="ARBA00001946"/>
    </source>
</evidence>
<dbReference type="InterPro" id="IPR011009">
    <property type="entry name" value="Kinase-like_dom_sf"/>
</dbReference>
<feature type="compositionally biased region" description="Low complexity" evidence="22">
    <location>
        <begin position="1413"/>
        <end position="1422"/>
    </location>
</feature>
<dbReference type="SUPFAM" id="SSF49265">
    <property type="entry name" value="Fibronectin type III"/>
    <property type="match status" value="1"/>
</dbReference>
<dbReference type="PANTHER" id="PTHR47633">
    <property type="entry name" value="IMMUNOGLOBULIN"/>
    <property type="match status" value="1"/>
</dbReference>
<keyword evidence="17" id="KW-0460">Magnesium</keyword>
<feature type="region of interest" description="Disordered" evidence="22">
    <location>
        <begin position="221"/>
        <end position="257"/>
    </location>
</feature>
<evidence type="ECO:0000259" key="25">
    <source>
        <dbReference type="PROSITE" id="PS50853"/>
    </source>
</evidence>
<keyword evidence="8" id="KW-0723">Serine/threonine-protein kinase</keyword>
<evidence type="ECO:0000256" key="6">
    <source>
        <dbReference type="ARBA" id="ARBA00021842"/>
    </source>
</evidence>
<evidence type="ECO:0000256" key="5">
    <source>
        <dbReference type="ARBA" id="ARBA00012430"/>
    </source>
</evidence>
<proteinExistence type="inferred from homology"/>
<dbReference type="SMART" id="SM00409">
    <property type="entry name" value="IG"/>
    <property type="match status" value="7"/>
</dbReference>
<dbReference type="InterPro" id="IPR017441">
    <property type="entry name" value="Protein_kinase_ATP_BS"/>
</dbReference>
<dbReference type="PROSITE" id="PS50853">
    <property type="entry name" value="FN3"/>
    <property type="match status" value="1"/>
</dbReference>
<protein>
    <recommendedName>
        <fullName evidence="6">Myosin light chain kinase, smooth muscle</fullName>
        <ecNumber evidence="5">2.7.11.18</ecNumber>
    </recommendedName>
    <alternativeName>
        <fullName evidence="20">Telokin</fullName>
    </alternativeName>
</protein>
<comment type="caution">
    <text evidence="26">The sequence shown here is derived from an EMBL/GenBank/DDBJ whole genome shotgun (WGS) entry which is preliminary data.</text>
</comment>
<dbReference type="Pfam" id="PF00041">
    <property type="entry name" value="fn3"/>
    <property type="match status" value="1"/>
</dbReference>
<evidence type="ECO:0000256" key="18">
    <source>
        <dbReference type="ARBA" id="ARBA00022860"/>
    </source>
</evidence>
<dbReference type="InterPro" id="IPR036116">
    <property type="entry name" value="FN3_sf"/>
</dbReference>
<evidence type="ECO:0000256" key="14">
    <source>
        <dbReference type="ARBA" id="ARBA00022777"/>
    </source>
</evidence>
<dbReference type="Gene3D" id="3.30.200.20">
    <property type="entry name" value="Phosphorylase Kinase, domain 1"/>
    <property type="match status" value="1"/>
</dbReference>
<keyword evidence="19" id="KW-0393">Immunoglobulin domain</keyword>
<dbReference type="FunFam" id="2.60.40.10:FF:001452">
    <property type="entry name" value="Uncharacterized protein, isoform F"/>
    <property type="match status" value="1"/>
</dbReference>
<keyword evidence="15" id="KW-0106">Calcium</keyword>
<dbReference type="Gene3D" id="2.60.40.10">
    <property type="entry name" value="Immunoglobulins"/>
    <property type="match status" value="8"/>
</dbReference>
<dbReference type="PROSITE" id="PS50011">
    <property type="entry name" value="PROTEIN_KINASE_DOM"/>
    <property type="match status" value="1"/>
</dbReference>
<feature type="domain" description="Ig-like" evidence="24">
    <location>
        <begin position="311"/>
        <end position="398"/>
    </location>
</feature>
<dbReference type="PROSITE" id="PS00107">
    <property type="entry name" value="PROTEIN_KINASE_ATP"/>
    <property type="match status" value="1"/>
</dbReference>
<feature type="region of interest" description="Disordered" evidence="22">
    <location>
        <begin position="713"/>
        <end position="772"/>
    </location>
</feature>
<dbReference type="Pfam" id="PF07679">
    <property type="entry name" value="I-set"/>
    <property type="match status" value="6"/>
</dbReference>
<keyword evidence="16 21" id="KW-0067">ATP-binding</keyword>
<dbReference type="SMART" id="SM00220">
    <property type="entry name" value="S_TKc"/>
    <property type="match status" value="1"/>
</dbReference>
<evidence type="ECO:0000256" key="8">
    <source>
        <dbReference type="ARBA" id="ARBA00022527"/>
    </source>
</evidence>
<feature type="domain" description="Ig-like" evidence="24">
    <location>
        <begin position="522"/>
        <end position="611"/>
    </location>
</feature>
<dbReference type="PRINTS" id="PR00014">
    <property type="entry name" value="FNTYPEIII"/>
</dbReference>
<evidence type="ECO:0000256" key="4">
    <source>
        <dbReference type="ARBA" id="ARBA00006692"/>
    </source>
</evidence>
<dbReference type="Proteomes" id="UP001292094">
    <property type="component" value="Unassembled WGS sequence"/>
</dbReference>
<evidence type="ECO:0000256" key="16">
    <source>
        <dbReference type="ARBA" id="ARBA00022840"/>
    </source>
</evidence>
<evidence type="ECO:0000256" key="19">
    <source>
        <dbReference type="ARBA" id="ARBA00023319"/>
    </source>
</evidence>
<dbReference type="PROSITE" id="PS50835">
    <property type="entry name" value="IG_LIKE"/>
    <property type="match status" value="6"/>
</dbReference>
<evidence type="ECO:0000256" key="12">
    <source>
        <dbReference type="ARBA" id="ARBA00022737"/>
    </source>
</evidence>
<evidence type="ECO:0000256" key="10">
    <source>
        <dbReference type="ARBA" id="ARBA00022679"/>
    </source>
</evidence>
<evidence type="ECO:0000256" key="9">
    <source>
        <dbReference type="ARBA" id="ARBA00022553"/>
    </source>
</evidence>
<gene>
    <name evidence="26" type="ORF">Pmani_022007</name>
</gene>
<keyword evidence="7" id="KW-0963">Cytoplasm</keyword>
<dbReference type="InterPro" id="IPR013098">
    <property type="entry name" value="Ig_I-set"/>
</dbReference>
<dbReference type="SUPFAM" id="SSF56112">
    <property type="entry name" value="Protein kinase-like (PK-like)"/>
    <property type="match status" value="1"/>
</dbReference>
<evidence type="ECO:0000313" key="27">
    <source>
        <dbReference type="Proteomes" id="UP001292094"/>
    </source>
</evidence>
<feature type="compositionally biased region" description="Low complexity" evidence="22">
    <location>
        <begin position="1386"/>
        <end position="1404"/>
    </location>
</feature>
<dbReference type="PROSITE" id="PS00108">
    <property type="entry name" value="PROTEIN_KINASE_ST"/>
    <property type="match status" value="1"/>
</dbReference>
<dbReference type="InterPro" id="IPR003599">
    <property type="entry name" value="Ig_sub"/>
</dbReference>
<feature type="compositionally biased region" description="Acidic residues" evidence="22">
    <location>
        <begin position="838"/>
        <end position="865"/>
    </location>
</feature>
<dbReference type="GO" id="GO:0030154">
    <property type="term" value="P:cell differentiation"/>
    <property type="evidence" value="ECO:0007669"/>
    <property type="project" value="UniProtKB-ARBA"/>
</dbReference>
<dbReference type="EMBL" id="JAWZYT010002171">
    <property type="protein sequence ID" value="KAK4306145.1"/>
    <property type="molecule type" value="Genomic_DNA"/>
</dbReference>
<feature type="domain" description="Ig-like" evidence="24">
    <location>
        <begin position="422"/>
        <end position="510"/>
    </location>
</feature>
<dbReference type="InterPro" id="IPR003961">
    <property type="entry name" value="FN3_dom"/>
</dbReference>
<feature type="domain" description="Ig-like" evidence="24">
    <location>
        <begin position="123"/>
        <end position="211"/>
    </location>
</feature>
<dbReference type="InterPro" id="IPR036179">
    <property type="entry name" value="Ig-like_dom_sf"/>
</dbReference>
<dbReference type="FunFam" id="1.10.510.10:FF:000175">
    <property type="entry name" value="Myosin light chain kinase, smooth muscle"/>
    <property type="match status" value="1"/>
</dbReference>
<keyword evidence="11" id="KW-0479">Metal-binding</keyword>
<dbReference type="InterPro" id="IPR008271">
    <property type="entry name" value="Ser/Thr_kinase_AS"/>
</dbReference>
<feature type="compositionally biased region" description="Low complexity" evidence="22">
    <location>
        <begin position="235"/>
        <end position="252"/>
    </location>
</feature>
<feature type="region of interest" description="Disordered" evidence="22">
    <location>
        <begin position="1381"/>
        <end position="1441"/>
    </location>
</feature>
<dbReference type="SMART" id="SM00408">
    <property type="entry name" value="IGc2"/>
    <property type="match status" value="5"/>
</dbReference>
<feature type="domain" description="Ig-like" evidence="24">
    <location>
        <begin position="866"/>
        <end position="954"/>
    </location>
</feature>
<comment type="subcellular location">
    <subcellularLocation>
        <location evidence="3">Cytoplasm</location>
    </subcellularLocation>
</comment>
<feature type="domain" description="Fibronectin type-III" evidence="25">
    <location>
        <begin position="962"/>
        <end position="1056"/>
    </location>
</feature>
<dbReference type="InterPro" id="IPR003598">
    <property type="entry name" value="Ig_sub2"/>
</dbReference>
<dbReference type="Gene3D" id="1.10.510.10">
    <property type="entry name" value="Transferase(Phosphotransferase) domain 1"/>
    <property type="match status" value="1"/>
</dbReference>
<dbReference type="InterPro" id="IPR013783">
    <property type="entry name" value="Ig-like_fold"/>
</dbReference>
<sequence length="1540" mass="170737">MKVAEDQDRDIHAGLSDMWVRTKWVHGWAGRQGTGSYQGEEDEFGDRPSVYSDGSRFQEVGSGPVYRLEIPNCRLEDTGAYSILASNEHGETRAVVSLQVYAKGLKGDLEGQPVKRGTMEHVPVVTRPLQDVRCCDGDAVTLEALIDAPKSSVIRWEKQGKVLKLGGDLESEWDGSRVRLKIQEVYPEDEGEYSCIIFNDMGKAVTSATLVVEMADDKENDVTVQMEHRPDLSRRTTPSRTNTPSRYSRSPSLGFQREGSAHSWAGVGWREPSVSIPHWRPLSRGSSPLLLARRRTPEPSTRSKARRSHGPKFYYIPHDRIVEEGDTVTFQCAVKGNPVPCSVWDKDSVRLFGGRYKMEERDEVRILEIPKVTQEDAGLYRVTIDNDLGREQATARLDVIKASGNKYAGYVRSWFSSPLTPPHFTRTMPSTTVREGGRLHFTTEYRGSPAPRAKWYRNNELLPLCEDFPQTYNGRTASLEIPSTSSADAGTYTCVLVNDAGRTECSCEVTVEHHNNDHDTPPSFARRLQDQTMLDGDEVTLSVTLSGSSPMKVVWVHNEQIIPDTPEFRYRDDGGGHFSLVIRDIFPEDAGVYVCEAYNKHGDDHCHAQLSIHDPRAIPPSAPRLVGCLTPLEVEEGSAARFCVAVYGCPRPTLTWYCDGRKLTHTPRVKVEFDEDVSAEEPISHLLGINHALSTDSGVISVVATNAVGSDTTSTTLKVHPYTPDRSNKSFTSKATNSTSPTRLGSTSPVRQQTSSTSPTRLHISTSPPPRIRPALKEVGSSVMGNNSVDSAYGSISLRDVSSACSSSLSNVSELEYDPISTKDQLKTDIARRRAMETQEETQEEHEEKTEEEEKYIEDEDEESGAEILQGPLDATVLKGQSVTFSAIYTGNPEPVVSWLKKEQSISDGGRYLLKTEKGRTSLTIRDVVQEDCDKYTIVVRNLVAAHAAFASLAVGSAPEPPATKPNHCEVTSDSVTLSWYGPTYDGGSVITGYSVEAQKCGTTEWVTLITGCHSTSYIARGLEKNCEYEFRIRAQNVHGLSEPSRPSSPVTTTESVDKQEEPEIEDYETSFAPLNVKLEPGDTFDTQYRVHEEVGKGRFGIVYKVTEKTSGVTRAAKIIKCIKSKEKEKAREEIDIMNSLRHPKLLQLGAAFERTREIVMVMEYISGGELFERVVADDFALTERDCILFLRQICEGVEYIHKNLIVHLDLKPENILCVRRTSHQIKLIDFGLARRFNPEDPCRVLFGTPEFIAPEIINYEPIGFASDMWSVGVICYVLLSGLSPFMGDNDSETFANITLAEFDFDDDAFSAISDDAKDFITSLLIKKKEKRLTATQCFSHPWLAQTEADMNKVVLSTDKLKKFIIRRKWQKTGNAIRALGRMANLTSRRSSQPSSPTRLSPLPENHPPSSPSPASSPITLSKAKGCAPVTRPSASIVSERSDSGISECSFNIDDSLQNSQQSNQFGLTNGRAVSGRNVLKSGKTPSLDWQSSVDSAMCDEDYISKSNYGSTPTRKISREALIHAKTAVADTLMNAHSRI</sequence>
<feature type="compositionally biased region" description="Polar residues" evidence="22">
    <location>
        <begin position="1045"/>
        <end position="1055"/>
    </location>
</feature>
<dbReference type="InterPro" id="IPR007110">
    <property type="entry name" value="Ig-like_dom"/>
</dbReference>
<dbReference type="EC" id="2.7.11.18" evidence="5"/>
<keyword evidence="13 21" id="KW-0547">Nucleotide-binding</keyword>
<comment type="cofactor">
    <cofactor evidence="2">
        <name>Mg(2+)</name>
        <dbReference type="ChEBI" id="CHEBI:18420"/>
    </cofactor>
</comment>
<feature type="binding site" evidence="21">
    <location>
        <position position="1118"/>
    </location>
    <ligand>
        <name>ATP</name>
        <dbReference type="ChEBI" id="CHEBI:30616"/>
    </ligand>
</feature>
<feature type="compositionally biased region" description="Basic and acidic residues" evidence="22">
    <location>
        <begin position="221"/>
        <end position="234"/>
    </location>
</feature>
<keyword evidence="10" id="KW-0808">Transferase</keyword>
<evidence type="ECO:0000256" key="21">
    <source>
        <dbReference type="PROSITE-ProRule" id="PRU10141"/>
    </source>
</evidence>
<comment type="cofactor">
    <cofactor evidence="1">
        <name>Ca(2+)</name>
        <dbReference type="ChEBI" id="CHEBI:29108"/>
    </cofactor>
</comment>
<organism evidence="26 27">
    <name type="scientific">Petrolisthes manimaculis</name>
    <dbReference type="NCBI Taxonomy" id="1843537"/>
    <lineage>
        <taxon>Eukaryota</taxon>
        <taxon>Metazoa</taxon>
        <taxon>Ecdysozoa</taxon>
        <taxon>Arthropoda</taxon>
        <taxon>Crustacea</taxon>
        <taxon>Multicrustacea</taxon>
        <taxon>Malacostraca</taxon>
        <taxon>Eumalacostraca</taxon>
        <taxon>Eucarida</taxon>
        <taxon>Decapoda</taxon>
        <taxon>Pleocyemata</taxon>
        <taxon>Anomura</taxon>
        <taxon>Galatheoidea</taxon>
        <taxon>Porcellanidae</taxon>
        <taxon>Petrolisthes</taxon>
    </lineage>
</organism>
<dbReference type="CDD" id="cd14103">
    <property type="entry name" value="STKc_MLCK"/>
    <property type="match status" value="1"/>
</dbReference>
<keyword evidence="14" id="KW-0418">Kinase</keyword>
<dbReference type="Pfam" id="PF00069">
    <property type="entry name" value="Pkinase"/>
    <property type="match status" value="1"/>
</dbReference>
<evidence type="ECO:0000256" key="11">
    <source>
        <dbReference type="ARBA" id="ARBA00022723"/>
    </source>
</evidence>
<accession>A0AAE1PF91</accession>
<evidence type="ECO:0000256" key="20">
    <source>
        <dbReference type="ARBA" id="ARBA00030959"/>
    </source>
</evidence>
<name>A0AAE1PF91_9EUCA</name>
<feature type="region of interest" description="Disordered" evidence="22">
    <location>
        <begin position="834"/>
        <end position="865"/>
    </location>
</feature>
<evidence type="ECO:0000256" key="1">
    <source>
        <dbReference type="ARBA" id="ARBA00001913"/>
    </source>
</evidence>
<keyword evidence="18" id="KW-0112">Calmodulin-binding</keyword>
<evidence type="ECO:0000256" key="15">
    <source>
        <dbReference type="ARBA" id="ARBA00022837"/>
    </source>
</evidence>
<dbReference type="GO" id="GO:0005737">
    <property type="term" value="C:cytoplasm"/>
    <property type="evidence" value="ECO:0007669"/>
    <property type="project" value="UniProtKB-SubCell"/>
</dbReference>
<dbReference type="GO" id="GO:0009653">
    <property type="term" value="P:anatomical structure morphogenesis"/>
    <property type="evidence" value="ECO:0007669"/>
    <property type="project" value="UniProtKB-ARBA"/>
</dbReference>
<dbReference type="CDD" id="cd00063">
    <property type="entry name" value="FN3"/>
    <property type="match status" value="1"/>
</dbReference>
<comment type="similarity">
    <text evidence="4">Belongs to the protein kinase superfamily. CAMK Ser/Thr protein kinase family.</text>
</comment>
<feature type="domain" description="Protein kinase" evidence="23">
    <location>
        <begin position="1089"/>
        <end position="1344"/>
    </location>
</feature>
<evidence type="ECO:0000256" key="22">
    <source>
        <dbReference type="SAM" id="MobiDB-lite"/>
    </source>
</evidence>
<feature type="domain" description="Ig-like" evidence="24">
    <location>
        <begin position="623"/>
        <end position="718"/>
    </location>
</feature>
<dbReference type="SMART" id="SM00060">
    <property type="entry name" value="FN3"/>
    <property type="match status" value="1"/>
</dbReference>
<evidence type="ECO:0000256" key="3">
    <source>
        <dbReference type="ARBA" id="ARBA00004496"/>
    </source>
</evidence>
<evidence type="ECO:0000259" key="23">
    <source>
        <dbReference type="PROSITE" id="PS50011"/>
    </source>
</evidence>
<evidence type="ECO:0000313" key="26">
    <source>
        <dbReference type="EMBL" id="KAK4306145.1"/>
    </source>
</evidence>
<dbReference type="GO" id="GO:0046872">
    <property type="term" value="F:metal ion binding"/>
    <property type="evidence" value="ECO:0007669"/>
    <property type="project" value="UniProtKB-KW"/>
</dbReference>
<evidence type="ECO:0000259" key="24">
    <source>
        <dbReference type="PROSITE" id="PS50835"/>
    </source>
</evidence>
<dbReference type="InterPro" id="IPR000719">
    <property type="entry name" value="Prot_kinase_dom"/>
</dbReference>
<dbReference type="FunFam" id="2.60.40.10:FF:000080">
    <property type="entry name" value="Myosin light chain kinase, smooth muscle"/>
    <property type="match status" value="1"/>
</dbReference>
<evidence type="ECO:0000256" key="17">
    <source>
        <dbReference type="ARBA" id="ARBA00022842"/>
    </source>
</evidence>
<dbReference type="GO" id="GO:0005516">
    <property type="term" value="F:calmodulin binding"/>
    <property type="evidence" value="ECO:0007669"/>
    <property type="project" value="UniProtKB-KW"/>
</dbReference>
<dbReference type="FunFam" id="2.60.40.10:FF:000425">
    <property type="entry name" value="Myosin light chain kinase"/>
    <property type="match status" value="1"/>
</dbReference>
<keyword evidence="9" id="KW-0597">Phosphoprotein</keyword>
<feature type="compositionally biased region" description="Polar residues" evidence="22">
    <location>
        <begin position="729"/>
        <end position="766"/>
    </location>
</feature>